<dbReference type="Gene3D" id="1.20.140.10">
    <property type="entry name" value="Butyryl-CoA Dehydrogenase, subunit A, domain 3"/>
    <property type="match status" value="1"/>
</dbReference>
<organism evidence="7 8">
    <name type="scientific">Gordonia rubripertincta</name>
    <name type="common">Rhodococcus corallinus</name>
    <dbReference type="NCBI Taxonomy" id="36822"/>
    <lineage>
        <taxon>Bacteria</taxon>
        <taxon>Bacillati</taxon>
        <taxon>Actinomycetota</taxon>
        <taxon>Actinomycetes</taxon>
        <taxon>Mycobacteriales</taxon>
        <taxon>Gordoniaceae</taxon>
        <taxon>Gordonia</taxon>
    </lineage>
</organism>
<evidence type="ECO:0000256" key="3">
    <source>
        <dbReference type="ARBA" id="ARBA00022630"/>
    </source>
</evidence>
<evidence type="ECO:0000256" key="2">
    <source>
        <dbReference type="ARBA" id="ARBA00009347"/>
    </source>
</evidence>
<evidence type="ECO:0000256" key="5">
    <source>
        <dbReference type="ARBA" id="ARBA00023002"/>
    </source>
</evidence>
<dbReference type="Pfam" id="PF00441">
    <property type="entry name" value="Acyl-CoA_dh_1"/>
    <property type="match status" value="1"/>
</dbReference>
<dbReference type="Gene3D" id="1.10.540.10">
    <property type="entry name" value="Acyl-CoA dehydrogenase/oxidase, N-terminal domain"/>
    <property type="match status" value="1"/>
</dbReference>
<keyword evidence="8" id="KW-1185">Reference proteome</keyword>
<evidence type="ECO:0000313" key="7">
    <source>
        <dbReference type="EMBL" id="MCZ4548863.1"/>
    </source>
</evidence>
<dbReference type="SUPFAM" id="SSF47203">
    <property type="entry name" value="Acyl-CoA dehydrogenase C-terminal domain-like"/>
    <property type="match status" value="1"/>
</dbReference>
<dbReference type="PANTHER" id="PTHR43884:SF20">
    <property type="entry name" value="ACYL-COA DEHYDROGENASE FADE28"/>
    <property type="match status" value="1"/>
</dbReference>
<protein>
    <submittedName>
        <fullName evidence="7">Acyl-CoA/acyl-ACP dehydrogenase</fullName>
    </submittedName>
</protein>
<keyword evidence="4" id="KW-0274">FAD</keyword>
<dbReference type="InterPro" id="IPR037069">
    <property type="entry name" value="AcylCoA_DH/ox_N_sf"/>
</dbReference>
<keyword evidence="3" id="KW-0285">Flavoprotein</keyword>
<accession>A0ABT4MPF2</accession>
<reference evidence="7" key="1">
    <citation type="submission" date="2022-12" db="EMBL/GenBank/DDBJ databases">
        <authorList>
            <person name="Krivoruchko A.V."/>
            <person name="Elkin A."/>
        </authorList>
    </citation>
    <scope>NUCLEOTIDE SEQUENCE</scope>
    <source>
        <strain evidence="7">IEGM 1388</strain>
    </source>
</reference>
<dbReference type="InterPro" id="IPR009100">
    <property type="entry name" value="AcylCoA_DH/oxidase_NM_dom_sf"/>
</dbReference>
<feature type="domain" description="Acyl-CoA dehydrogenase/oxidase C-terminal" evidence="6">
    <location>
        <begin position="205"/>
        <end position="312"/>
    </location>
</feature>
<dbReference type="InterPro" id="IPR009075">
    <property type="entry name" value="AcylCo_DH/oxidase_C"/>
</dbReference>
<evidence type="ECO:0000256" key="4">
    <source>
        <dbReference type="ARBA" id="ARBA00022827"/>
    </source>
</evidence>
<proteinExistence type="inferred from homology"/>
<comment type="similarity">
    <text evidence="2">Belongs to the acyl-CoA dehydrogenase family.</text>
</comment>
<dbReference type="Proteomes" id="UP001067235">
    <property type="component" value="Unassembled WGS sequence"/>
</dbReference>
<dbReference type="EMBL" id="JAPWIE010000001">
    <property type="protein sequence ID" value="MCZ4548863.1"/>
    <property type="molecule type" value="Genomic_DNA"/>
</dbReference>
<dbReference type="RefSeq" id="WP_301569340.1">
    <property type="nucleotide sequence ID" value="NZ_JAPWIE010000001.1"/>
</dbReference>
<evidence type="ECO:0000313" key="8">
    <source>
        <dbReference type="Proteomes" id="UP001067235"/>
    </source>
</evidence>
<sequence length="363" mass="38283">MDDRDYRAALIDAANAIIERNLAATEVPVKDYDRRVWSEFTAAGFAALDVPENLGGSGGTLADALDIVTVAARRGALTPMIEHGVLAAWLAGQSRMALPGGICTVAIVNEAIVDVGDDGRLVLNGVIDAVPWAREAEAILLLVDSEQEPQRRLALVATGDSTVRVHPGTDLVGVPLNDITFNATVPETVATTETTAESLRRRSALAYTAAIAGASRQVCDLTIGHARSRTQFGRPLAKFQAIQQRLAQLASVTASIENAARVATAEGTEARSIAAVASAAVAASTGAQQIGAAGHQIHGAIGFTSEYGLGRATTSLWSWRDRHVSADYWSDRLADEVLDEGAGVWNLITGYPRHEIDDSGVRV</sequence>
<evidence type="ECO:0000256" key="1">
    <source>
        <dbReference type="ARBA" id="ARBA00001974"/>
    </source>
</evidence>
<dbReference type="SUPFAM" id="SSF56645">
    <property type="entry name" value="Acyl-CoA dehydrogenase NM domain-like"/>
    <property type="match status" value="1"/>
</dbReference>
<comment type="cofactor">
    <cofactor evidence="1">
        <name>FAD</name>
        <dbReference type="ChEBI" id="CHEBI:57692"/>
    </cofactor>
</comment>
<name>A0ABT4MPF2_GORRU</name>
<keyword evidence="5" id="KW-0560">Oxidoreductase</keyword>
<comment type="caution">
    <text evidence="7">The sequence shown here is derived from an EMBL/GenBank/DDBJ whole genome shotgun (WGS) entry which is preliminary data.</text>
</comment>
<dbReference type="PANTHER" id="PTHR43884">
    <property type="entry name" value="ACYL-COA DEHYDROGENASE"/>
    <property type="match status" value="1"/>
</dbReference>
<dbReference type="InterPro" id="IPR036250">
    <property type="entry name" value="AcylCo_DH-like_C"/>
</dbReference>
<gene>
    <name evidence="7" type="ORF">O4213_02640</name>
</gene>
<evidence type="ECO:0000259" key="6">
    <source>
        <dbReference type="Pfam" id="PF00441"/>
    </source>
</evidence>